<name>A0A0A9HSW5_ARUDO</name>
<dbReference type="AlphaFoldDB" id="A0A0A9HSW5"/>
<evidence type="ECO:0000313" key="1">
    <source>
        <dbReference type="EMBL" id="JAE38924.1"/>
    </source>
</evidence>
<accession>A0A0A9HSW5</accession>
<organism evidence="1">
    <name type="scientific">Arundo donax</name>
    <name type="common">Giant reed</name>
    <name type="synonym">Donax arundinaceus</name>
    <dbReference type="NCBI Taxonomy" id="35708"/>
    <lineage>
        <taxon>Eukaryota</taxon>
        <taxon>Viridiplantae</taxon>
        <taxon>Streptophyta</taxon>
        <taxon>Embryophyta</taxon>
        <taxon>Tracheophyta</taxon>
        <taxon>Spermatophyta</taxon>
        <taxon>Magnoliopsida</taxon>
        <taxon>Liliopsida</taxon>
        <taxon>Poales</taxon>
        <taxon>Poaceae</taxon>
        <taxon>PACMAD clade</taxon>
        <taxon>Arundinoideae</taxon>
        <taxon>Arundineae</taxon>
        <taxon>Arundo</taxon>
    </lineage>
</organism>
<reference evidence="1" key="1">
    <citation type="submission" date="2014-09" db="EMBL/GenBank/DDBJ databases">
        <authorList>
            <person name="Magalhaes I.L.F."/>
            <person name="Oliveira U."/>
            <person name="Santos F.R."/>
            <person name="Vidigal T.H.D.A."/>
            <person name="Brescovit A.D."/>
            <person name="Santos A.J."/>
        </authorList>
    </citation>
    <scope>NUCLEOTIDE SEQUENCE</scope>
    <source>
        <tissue evidence="1">Shoot tissue taken approximately 20 cm above the soil surface</tissue>
    </source>
</reference>
<reference evidence="1" key="2">
    <citation type="journal article" date="2015" name="Data Brief">
        <title>Shoot transcriptome of the giant reed, Arundo donax.</title>
        <authorList>
            <person name="Barrero R.A."/>
            <person name="Guerrero F.D."/>
            <person name="Moolhuijzen P."/>
            <person name="Goolsby J.A."/>
            <person name="Tidwell J."/>
            <person name="Bellgard S.E."/>
            <person name="Bellgard M.I."/>
        </authorList>
    </citation>
    <scope>NUCLEOTIDE SEQUENCE</scope>
    <source>
        <tissue evidence="1">Shoot tissue taken approximately 20 cm above the soil surface</tissue>
    </source>
</reference>
<proteinExistence type="predicted"/>
<protein>
    <submittedName>
        <fullName evidence="1">Uncharacterized protein</fullName>
    </submittedName>
</protein>
<dbReference type="EMBL" id="GBRH01158972">
    <property type="protein sequence ID" value="JAE38924.1"/>
    <property type="molecule type" value="Transcribed_RNA"/>
</dbReference>
<sequence>MQFVHHIANSWRRNVVCFLL</sequence>